<organism evidence="2 3">
    <name type="scientific">Sphingobium wenxiniae (strain DSM 21828 / CGMCC 1.7748 / JZ-1)</name>
    <dbReference type="NCBI Taxonomy" id="595605"/>
    <lineage>
        <taxon>Bacteria</taxon>
        <taxon>Pseudomonadati</taxon>
        <taxon>Pseudomonadota</taxon>
        <taxon>Alphaproteobacteria</taxon>
        <taxon>Sphingomonadales</taxon>
        <taxon>Sphingomonadaceae</taxon>
        <taxon>Sphingobium</taxon>
    </lineage>
</organism>
<evidence type="ECO:0000313" key="1">
    <source>
        <dbReference type="EMBL" id="TWH89465.1"/>
    </source>
</evidence>
<sequence>MKALPRPSSLPMLTQQLSMPLDTPQMRGLSEAQRSAVVARLATLLMAAAGVAAKEASDDGQ</sequence>
<dbReference type="AlphaFoldDB" id="A0A562KKI7"/>
<reference evidence="2 3" key="1">
    <citation type="journal article" date="2015" name="Stand. Genomic Sci.">
        <title>Genomic Encyclopedia of Bacterial and Archaeal Type Strains, Phase III: the genomes of soil and plant-associated and newly described type strains.</title>
        <authorList>
            <person name="Whitman W.B."/>
            <person name="Woyke T."/>
            <person name="Klenk H.P."/>
            <person name="Zhou Y."/>
            <person name="Lilburn T.G."/>
            <person name="Beck B.J."/>
            <person name="De Vos P."/>
            <person name="Vandamme P."/>
            <person name="Eisen J.A."/>
            <person name="Garrity G."/>
            <person name="Hugenholtz P."/>
            <person name="Kyrpides N.C."/>
        </authorList>
    </citation>
    <scope>NUCLEOTIDE SEQUENCE [LARGE SCALE GENOMIC DNA]</scope>
    <source>
        <strain evidence="2 3">CGMCC 1.7748</strain>
    </source>
</reference>
<gene>
    <name evidence="2" type="ORF">IQ35_00979</name>
    <name evidence="1" type="ORF">IQ35_03796</name>
</gene>
<keyword evidence="3" id="KW-1185">Reference proteome</keyword>
<accession>A0A562KKI7</accession>
<protein>
    <submittedName>
        <fullName evidence="2">Uncharacterized protein</fullName>
    </submittedName>
</protein>
<evidence type="ECO:0000313" key="3">
    <source>
        <dbReference type="Proteomes" id="UP000316624"/>
    </source>
</evidence>
<proteinExistence type="predicted"/>
<dbReference type="EMBL" id="VLKK01000030">
    <property type="protein sequence ID" value="TWH89465.1"/>
    <property type="molecule type" value="Genomic_DNA"/>
</dbReference>
<dbReference type="EMBL" id="VLKK01000003">
    <property type="protein sequence ID" value="TWH95892.1"/>
    <property type="molecule type" value="Genomic_DNA"/>
</dbReference>
<evidence type="ECO:0000313" key="2">
    <source>
        <dbReference type="EMBL" id="TWH95892.1"/>
    </source>
</evidence>
<name>A0A562KKI7_SPHWJ</name>
<comment type="caution">
    <text evidence="2">The sequence shown here is derived from an EMBL/GenBank/DDBJ whole genome shotgun (WGS) entry which is preliminary data.</text>
</comment>
<dbReference type="RefSeq" id="WP_037487474.1">
    <property type="nucleotide sequence ID" value="NZ_JACIIY010000086.1"/>
</dbReference>
<dbReference type="Proteomes" id="UP000316624">
    <property type="component" value="Unassembled WGS sequence"/>
</dbReference>
<reference evidence="2" key="2">
    <citation type="submission" date="2019-07" db="EMBL/GenBank/DDBJ databases">
        <authorList>
            <person name="Whitman W."/>
            <person name="Huntemann M."/>
            <person name="Clum A."/>
            <person name="Pillay M."/>
            <person name="Palaniappan K."/>
            <person name="Varghese N."/>
            <person name="Mikhailova N."/>
            <person name="Stamatis D."/>
            <person name="Reddy T."/>
            <person name="Daum C."/>
            <person name="Shapiro N."/>
            <person name="Ivanova N."/>
            <person name="Kyrpides N."/>
            <person name="Woyke T."/>
        </authorList>
    </citation>
    <scope>NUCLEOTIDE SEQUENCE</scope>
    <source>
        <strain evidence="2">CGMCC 1.7748</strain>
    </source>
</reference>